<organism evidence="2 3">
    <name type="scientific">Cryptotermes secundus</name>
    <dbReference type="NCBI Taxonomy" id="105785"/>
    <lineage>
        <taxon>Eukaryota</taxon>
        <taxon>Metazoa</taxon>
        <taxon>Ecdysozoa</taxon>
        <taxon>Arthropoda</taxon>
        <taxon>Hexapoda</taxon>
        <taxon>Insecta</taxon>
        <taxon>Pterygota</taxon>
        <taxon>Neoptera</taxon>
        <taxon>Polyneoptera</taxon>
        <taxon>Dictyoptera</taxon>
        <taxon>Blattodea</taxon>
        <taxon>Blattoidea</taxon>
        <taxon>Termitoidae</taxon>
        <taxon>Kalotermitidae</taxon>
        <taxon>Cryptotermitinae</taxon>
        <taxon>Cryptotermes</taxon>
    </lineage>
</organism>
<dbReference type="PANTHER" id="PTHR36688">
    <property type="entry name" value="ENDO/EXONUCLEASE/PHOSPHATASE DOMAIN-CONTAINING PROTEIN"/>
    <property type="match status" value="1"/>
</dbReference>
<dbReference type="InterPro" id="IPR036691">
    <property type="entry name" value="Endo/exonu/phosph_ase_sf"/>
</dbReference>
<dbReference type="AlphaFoldDB" id="A0A2J7R4U3"/>
<keyword evidence="2" id="KW-0695">RNA-directed DNA polymerase</keyword>
<dbReference type="InterPro" id="IPR043502">
    <property type="entry name" value="DNA/RNA_pol_sf"/>
</dbReference>
<dbReference type="InParanoid" id="A0A2J7R4U3"/>
<keyword evidence="2" id="KW-0548">Nucleotidyltransferase</keyword>
<feature type="non-terminal residue" evidence="2">
    <location>
        <position position="1"/>
    </location>
</feature>
<accession>A0A2J7R4U3</accession>
<dbReference type="Pfam" id="PF14529">
    <property type="entry name" value="Exo_endo_phos_2"/>
    <property type="match status" value="1"/>
</dbReference>
<dbReference type="PANTHER" id="PTHR36688:SF2">
    <property type="entry name" value="ENDONUCLEASE_EXONUCLEASE_PHOSPHATASE DOMAIN-CONTAINING PROTEIN"/>
    <property type="match status" value="1"/>
</dbReference>
<dbReference type="Gene3D" id="3.60.10.10">
    <property type="entry name" value="Endonuclease/exonuclease/phosphatase"/>
    <property type="match status" value="1"/>
</dbReference>
<evidence type="ECO:0000313" key="2">
    <source>
        <dbReference type="EMBL" id="PNF35856.1"/>
    </source>
</evidence>
<proteinExistence type="predicted"/>
<dbReference type="EMBL" id="NEVH01007402">
    <property type="protein sequence ID" value="PNF35856.1"/>
    <property type="molecule type" value="Genomic_DNA"/>
</dbReference>
<dbReference type="STRING" id="105785.A0A2J7R4U3"/>
<dbReference type="CDD" id="cd01650">
    <property type="entry name" value="RT_nLTR_like"/>
    <property type="match status" value="1"/>
</dbReference>
<dbReference type="InterPro" id="IPR005135">
    <property type="entry name" value="Endo/exonuclease/phosphatase"/>
</dbReference>
<sequence>IAEVLKIGIWNANGLTQHVQEIKIFLLHNNIDIMLISETHFTNKSYIKIPNFNIYHTNHPDGTAHAGTAVMIRNNIKHYEKEGYKQENIQATSVVVQEHSSEITISSIYCPPKHNNKHKDFEHFFKTLGNNFLVGGDFNSKNVQWGSRLTNSKGRELLATMNSNNLSYLTTGQPTYWPTDSRKTPDILDFCVTKGLNTKKFLVESSLDLTSDHTPIIVTMYAQILEKPKEPSLHSKNTNWNLFRETLDKIVTLETPLKTEADIDDEVERLTKAIQLAAWQATPDRNDKGIKKNSPIIVKQKIAEKRRARKRWQTTRTESDKSIYNKKTKELRKLLQKLKNEAIQEYLKGLTATETTDYSLYKATRRLKRPQVPAPPIKTDEGNWARSNQEKAATFAKHLSKVFKPFDTETTQEEEYEINNFLDAPYQMNLPMRNFKYKEVETVIKKEINPKKAPGFDLITGKILEELPEKCIQKITHIFNAVLRVEYYPIQWKISQIIMLPKPGKNTKEVTSYRPISLIPVLSKVLEKLLLKRIKPVIEDQNIIPKHQFGFRNKHATTEQVHRLVNQINRDLETKRYCTAVFLDIEQAFDKVWHAGLCYKMKQKLPHQMYAILRSYLTHRYYFVKQQEALTNLYPISSGVPQGSVLGPVLYLIYTSDLPTTRKTTTATFADDTAILASHTNPLSASRNLQDHLNKIQHWLKKWRMKANENKSTNVTFTMKRTTCPPVTLNHSQIPQAEDAKYLGIHLDKRLTWKKHIHTKRKQLGIKFRQMYWMLGRQSELSTENKILLYKTMLKPIWTYGIPLWGSASNSNIEILQRFQSKVLRIIVNAPWYVPNTVLHKDLDVPTVREEIKKHSKKYKIRLQAHPNDLAQKLLDNEGEIRRLNRFKPSDLPTRFE</sequence>
<feature type="domain" description="Reverse transcriptase" evidence="1">
    <location>
        <begin position="481"/>
        <end position="747"/>
    </location>
</feature>
<keyword evidence="3" id="KW-1185">Reference proteome</keyword>
<comment type="caution">
    <text evidence="2">The sequence shown here is derived from an EMBL/GenBank/DDBJ whole genome shotgun (WGS) entry which is preliminary data.</text>
</comment>
<dbReference type="SUPFAM" id="SSF56672">
    <property type="entry name" value="DNA/RNA polymerases"/>
    <property type="match status" value="1"/>
</dbReference>
<evidence type="ECO:0000259" key="1">
    <source>
        <dbReference type="PROSITE" id="PS50878"/>
    </source>
</evidence>
<name>A0A2J7R4U3_9NEOP</name>
<dbReference type="Proteomes" id="UP000235965">
    <property type="component" value="Unassembled WGS sequence"/>
</dbReference>
<protein>
    <submittedName>
        <fullName evidence="2">Putative RNA-directed DNA polymerase from transposon X-element</fullName>
    </submittedName>
</protein>
<keyword evidence="2" id="KW-0808">Transferase</keyword>
<dbReference type="SUPFAM" id="SSF56219">
    <property type="entry name" value="DNase I-like"/>
    <property type="match status" value="1"/>
</dbReference>
<reference evidence="2 3" key="1">
    <citation type="submission" date="2017-12" db="EMBL/GenBank/DDBJ databases">
        <title>Hemimetabolous genomes reveal molecular basis of termite eusociality.</title>
        <authorList>
            <person name="Harrison M.C."/>
            <person name="Jongepier E."/>
            <person name="Robertson H.M."/>
            <person name="Arning N."/>
            <person name="Bitard-Feildel T."/>
            <person name="Chao H."/>
            <person name="Childers C.P."/>
            <person name="Dinh H."/>
            <person name="Doddapaneni H."/>
            <person name="Dugan S."/>
            <person name="Gowin J."/>
            <person name="Greiner C."/>
            <person name="Han Y."/>
            <person name="Hu H."/>
            <person name="Hughes D.S.T."/>
            <person name="Huylmans A.-K."/>
            <person name="Kemena C."/>
            <person name="Kremer L.P.M."/>
            <person name="Lee S.L."/>
            <person name="Lopez-Ezquerra A."/>
            <person name="Mallet L."/>
            <person name="Monroy-Kuhn J.M."/>
            <person name="Moser A."/>
            <person name="Murali S.C."/>
            <person name="Muzny D.M."/>
            <person name="Otani S."/>
            <person name="Piulachs M.-D."/>
            <person name="Poelchau M."/>
            <person name="Qu J."/>
            <person name="Schaub F."/>
            <person name="Wada-Katsumata A."/>
            <person name="Worley K.C."/>
            <person name="Xie Q."/>
            <person name="Ylla G."/>
            <person name="Poulsen M."/>
            <person name="Gibbs R.A."/>
            <person name="Schal C."/>
            <person name="Richards S."/>
            <person name="Belles X."/>
            <person name="Korb J."/>
            <person name="Bornberg-Bauer E."/>
        </authorList>
    </citation>
    <scope>NUCLEOTIDE SEQUENCE [LARGE SCALE GENOMIC DNA]</scope>
    <source>
        <tissue evidence="2">Whole body</tissue>
    </source>
</reference>
<dbReference type="PROSITE" id="PS50878">
    <property type="entry name" value="RT_POL"/>
    <property type="match status" value="1"/>
</dbReference>
<dbReference type="Pfam" id="PF00078">
    <property type="entry name" value="RVT_1"/>
    <property type="match status" value="1"/>
</dbReference>
<dbReference type="InterPro" id="IPR052560">
    <property type="entry name" value="RdDP_mobile_element"/>
</dbReference>
<gene>
    <name evidence="2" type="ORF">B7P43_G09422</name>
</gene>
<dbReference type="InterPro" id="IPR000477">
    <property type="entry name" value="RT_dom"/>
</dbReference>
<dbReference type="GO" id="GO:0003964">
    <property type="term" value="F:RNA-directed DNA polymerase activity"/>
    <property type="evidence" value="ECO:0007669"/>
    <property type="project" value="UniProtKB-KW"/>
</dbReference>
<evidence type="ECO:0000313" key="3">
    <source>
        <dbReference type="Proteomes" id="UP000235965"/>
    </source>
</evidence>